<evidence type="ECO:0000313" key="1">
    <source>
        <dbReference type="EMBL" id="KAJ8672365.1"/>
    </source>
</evidence>
<evidence type="ECO:0000313" key="2">
    <source>
        <dbReference type="Proteomes" id="UP001239111"/>
    </source>
</evidence>
<comment type="caution">
    <text evidence="1">The sequence shown here is derived from an EMBL/GenBank/DDBJ whole genome shotgun (WGS) entry which is preliminary data.</text>
</comment>
<keyword evidence="2" id="KW-1185">Reference proteome</keyword>
<dbReference type="EMBL" id="CM056743">
    <property type="protein sequence ID" value="KAJ8672365.1"/>
    <property type="molecule type" value="Genomic_DNA"/>
</dbReference>
<name>A0ACC2NMF7_9HYME</name>
<sequence>MKKSYKGGCSVCLNYKEDWKSRNEDAPDDSETLGQVVVEIGVLDQNLDGTEETCSQNVSPPPLGQPRYVQKEGGYTTLNSTMRVTHRETLGINCQSDFRGGKVLQDFLCSEYFDLNMCWECNEPGTQVTRIPGSYLALDFEMSHLKISLNVLPVELVVLGTTYILVGLIAKEITNMDGTYASNTRLMNGSWYKQRAKKQSRRKGKEAK</sequence>
<protein>
    <submittedName>
        <fullName evidence="1">Uncharacterized protein</fullName>
    </submittedName>
</protein>
<reference evidence="1" key="1">
    <citation type="submission" date="2023-04" db="EMBL/GenBank/DDBJ databases">
        <title>A chromosome-level genome assembly of the parasitoid wasp Eretmocerus hayati.</title>
        <authorList>
            <person name="Zhong Y."/>
            <person name="Liu S."/>
            <person name="Liu Y."/>
        </authorList>
    </citation>
    <scope>NUCLEOTIDE SEQUENCE</scope>
    <source>
        <strain evidence="1">ZJU_SS_LIU_2023</strain>
    </source>
</reference>
<proteinExistence type="predicted"/>
<dbReference type="Proteomes" id="UP001239111">
    <property type="component" value="Chromosome 3"/>
</dbReference>
<accession>A0ACC2NMF7</accession>
<gene>
    <name evidence="1" type="ORF">QAD02_003624</name>
</gene>
<organism evidence="1 2">
    <name type="scientific">Eretmocerus hayati</name>
    <dbReference type="NCBI Taxonomy" id="131215"/>
    <lineage>
        <taxon>Eukaryota</taxon>
        <taxon>Metazoa</taxon>
        <taxon>Ecdysozoa</taxon>
        <taxon>Arthropoda</taxon>
        <taxon>Hexapoda</taxon>
        <taxon>Insecta</taxon>
        <taxon>Pterygota</taxon>
        <taxon>Neoptera</taxon>
        <taxon>Endopterygota</taxon>
        <taxon>Hymenoptera</taxon>
        <taxon>Apocrita</taxon>
        <taxon>Proctotrupomorpha</taxon>
        <taxon>Chalcidoidea</taxon>
        <taxon>Aphelinidae</taxon>
        <taxon>Aphelininae</taxon>
        <taxon>Eretmocerus</taxon>
    </lineage>
</organism>